<dbReference type="InterPro" id="IPR010982">
    <property type="entry name" value="Lambda_DNA-bd_dom_sf"/>
</dbReference>
<dbReference type="EMBL" id="JBHSJB010000020">
    <property type="protein sequence ID" value="MFC5056389.1"/>
    <property type="molecule type" value="Genomic_DNA"/>
</dbReference>
<dbReference type="InterPro" id="IPR001387">
    <property type="entry name" value="Cro/C1-type_HTH"/>
</dbReference>
<evidence type="ECO:0000313" key="2">
    <source>
        <dbReference type="EMBL" id="MFC5056389.1"/>
    </source>
</evidence>
<gene>
    <name evidence="2" type="ORF">ACFPFM_21840</name>
</gene>
<evidence type="ECO:0000313" key="3">
    <source>
        <dbReference type="Proteomes" id="UP001595833"/>
    </source>
</evidence>
<evidence type="ECO:0000256" key="1">
    <source>
        <dbReference type="SAM" id="MobiDB-lite"/>
    </source>
</evidence>
<reference evidence="3" key="1">
    <citation type="journal article" date="2019" name="Int. J. Syst. Evol. Microbiol.">
        <title>The Global Catalogue of Microorganisms (GCM) 10K type strain sequencing project: providing services to taxonomists for standard genome sequencing and annotation.</title>
        <authorList>
            <consortium name="The Broad Institute Genomics Platform"/>
            <consortium name="The Broad Institute Genome Sequencing Center for Infectious Disease"/>
            <person name="Wu L."/>
            <person name="Ma J."/>
        </authorList>
    </citation>
    <scope>NUCLEOTIDE SEQUENCE [LARGE SCALE GENOMIC DNA]</scope>
    <source>
        <strain evidence="3">KCTC 12848</strain>
    </source>
</reference>
<feature type="region of interest" description="Disordered" evidence="1">
    <location>
        <begin position="60"/>
        <end position="82"/>
    </location>
</feature>
<accession>A0ABV9Y1B3</accession>
<organism evidence="2 3">
    <name type="scientific">Saccharothrix xinjiangensis</name>
    <dbReference type="NCBI Taxonomy" id="204798"/>
    <lineage>
        <taxon>Bacteria</taxon>
        <taxon>Bacillati</taxon>
        <taxon>Actinomycetota</taxon>
        <taxon>Actinomycetes</taxon>
        <taxon>Pseudonocardiales</taxon>
        <taxon>Pseudonocardiaceae</taxon>
        <taxon>Saccharothrix</taxon>
    </lineage>
</organism>
<proteinExistence type="predicted"/>
<keyword evidence="3" id="KW-1185">Reference proteome</keyword>
<dbReference type="RefSeq" id="WP_344038308.1">
    <property type="nucleotide sequence ID" value="NZ_BAAAKE010000010.1"/>
</dbReference>
<dbReference type="Proteomes" id="UP001595833">
    <property type="component" value="Unassembled WGS sequence"/>
</dbReference>
<comment type="caution">
    <text evidence="2">The sequence shown here is derived from an EMBL/GenBank/DDBJ whole genome shotgun (WGS) entry which is preliminary data.</text>
</comment>
<protein>
    <submittedName>
        <fullName evidence="2">Helix-turn-helix domain-containing protein</fullName>
    </submittedName>
</protein>
<dbReference type="Gene3D" id="1.10.260.40">
    <property type="entry name" value="lambda repressor-like DNA-binding domains"/>
    <property type="match status" value="1"/>
</dbReference>
<sequence length="241" mass="26468">MADDPAKAGHERDPELTSIDHAFHALRRNRPIPPDLDLDDAERQLVDDLTPWLDALEAAAHAPPQAQKTPSGGPPPVRHDDPVALMLGLVPDPNIALDGNRLSIARKKAKLNLAEFLQRLNERGWEVTIQQTFQWEQGTTALAPALIDAIADELGVDRQALLASAAVPSERDDLFDDSRVRAFLSQWADEAEVTVDFLRDRTAKMLATAAYRNKTSGSVDGLLGVLQVLKEIPNLLDPYDP</sequence>
<dbReference type="CDD" id="cd00093">
    <property type="entry name" value="HTH_XRE"/>
    <property type="match status" value="1"/>
</dbReference>
<name>A0ABV9Y1B3_9PSEU</name>